<dbReference type="EMBL" id="LJIJ01000449">
    <property type="protein sequence ID" value="ODM97367.1"/>
    <property type="molecule type" value="Genomic_DNA"/>
</dbReference>
<name>A0A1D2MWD5_ORCCI</name>
<accession>A0A1D2MWD5</accession>
<reference evidence="3 4" key="1">
    <citation type="journal article" date="2016" name="Genome Biol. Evol.">
        <title>Gene Family Evolution Reflects Adaptation to Soil Environmental Stressors in the Genome of the Collembolan Orchesella cincta.</title>
        <authorList>
            <person name="Faddeeva-Vakhrusheva A."/>
            <person name="Derks M.F."/>
            <person name="Anvar S.Y."/>
            <person name="Agamennone V."/>
            <person name="Suring W."/>
            <person name="Smit S."/>
            <person name="van Straalen N.M."/>
            <person name="Roelofs D."/>
        </authorList>
    </citation>
    <scope>NUCLEOTIDE SEQUENCE [LARGE SCALE GENOMIC DNA]</scope>
    <source>
        <tissue evidence="3">Mixed pool</tissue>
    </source>
</reference>
<keyword evidence="4" id="KW-1185">Reference proteome</keyword>
<evidence type="ECO:0000313" key="4">
    <source>
        <dbReference type="Proteomes" id="UP000094527"/>
    </source>
</evidence>
<proteinExistence type="predicted"/>
<dbReference type="Gene3D" id="2.30.29.30">
    <property type="entry name" value="Pleckstrin-homology domain (PH domain)/Phosphotyrosine-binding domain (PTB)"/>
    <property type="match status" value="1"/>
</dbReference>
<feature type="region of interest" description="Disordered" evidence="1">
    <location>
        <begin position="236"/>
        <end position="291"/>
    </location>
</feature>
<comment type="caution">
    <text evidence="3">The sequence shown here is derived from an EMBL/GenBank/DDBJ whole genome shotgun (WGS) entry which is preliminary data.</text>
</comment>
<feature type="region of interest" description="Disordered" evidence="1">
    <location>
        <begin position="137"/>
        <end position="221"/>
    </location>
</feature>
<feature type="compositionally biased region" description="Basic and acidic residues" evidence="1">
    <location>
        <begin position="152"/>
        <end position="167"/>
    </location>
</feature>
<evidence type="ECO:0000256" key="1">
    <source>
        <dbReference type="SAM" id="MobiDB-lite"/>
    </source>
</evidence>
<dbReference type="Proteomes" id="UP000094527">
    <property type="component" value="Unassembled WGS sequence"/>
</dbReference>
<evidence type="ECO:0000259" key="2">
    <source>
        <dbReference type="PROSITE" id="PS50003"/>
    </source>
</evidence>
<dbReference type="InterPro" id="IPR001849">
    <property type="entry name" value="PH_domain"/>
</dbReference>
<organism evidence="3 4">
    <name type="scientific">Orchesella cincta</name>
    <name type="common">Springtail</name>
    <name type="synonym">Podura cincta</name>
    <dbReference type="NCBI Taxonomy" id="48709"/>
    <lineage>
        <taxon>Eukaryota</taxon>
        <taxon>Metazoa</taxon>
        <taxon>Ecdysozoa</taxon>
        <taxon>Arthropoda</taxon>
        <taxon>Hexapoda</taxon>
        <taxon>Collembola</taxon>
        <taxon>Entomobryomorpha</taxon>
        <taxon>Entomobryoidea</taxon>
        <taxon>Orchesellidae</taxon>
        <taxon>Orchesellinae</taxon>
        <taxon>Orchesella</taxon>
    </lineage>
</organism>
<dbReference type="PROSITE" id="PS50003">
    <property type="entry name" value="PH_DOMAIN"/>
    <property type="match status" value="1"/>
</dbReference>
<dbReference type="InterPro" id="IPR011993">
    <property type="entry name" value="PH-like_dom_sf"/>
</dbReference>
<dbReference type="OMA" id="WVNCINS"/>
<feature type="domain" description="PH" evidence="2">
    <location>
        <begin position="18"/>
        <end position="131"/>
    </location>
</feature>
<dbReference type="Pfam" id="PF00169">
    <property type="entry name" value="PH"/>
    <property type="match status" value="1"/>
</dbReference>
<dbReference type="SMART" id="SM00233">
    <property type="entry name" value="PH"/>
    <property type="match status" value="1"/>
</dbReference>
<dbReference type="PANTHER" id="PTHR15871:SF5">
    <property type="entry name" value="PX DOMAIN-CONTAINING PROTEIN"/>
    <property type="match status" value="1"/>
</dbReference>
<sequence>MGRGREQELPPATSLREKATKVGHLKKLSGKGILTSGTWRERYCLLVKTKLYFYENEKSEGTEKSCGFVNLEYFDTCTEATTRMARKTTNVFVIGSTEKGFFESHSGRHYFAADTVTEMKEWVNCINSAFINIRGKEKRTRDGSLTPAPGLTKKDSLNSKSKTKEEENGGTLPRSGDRLDHVTKGRVKGPQGRRLPRKSNLRTSGISDSRPEAVDSLVDSDEDVRDIRGRATSLSALEASSVTHPNTKSNSRLGSLSGTGSGDRLDFDLSDGSPSSSSSSPVNTNPDLITNDENSFEHAWFIRMPTPTATNGSTSKGLDSDDVDSTSDYSSMHGSPPSPKSSGSKRASSKTPSNSSNTSFKSKFQKFICSLL</sequence>
<evidence type="ECO:0000313" key="3">
    <source>
        <dbReference type="EMBL" id="ODM97367.1"/>
    </source>
</evidence>
<dbReference type="SUPFAM" id="SSF50729">
    <property type="entry name" value="PH domain-like"/>
    <property type="match status" value="1"/>
</dbReference>
<dbReference type="OrthoDB" id="6358316at2759"/>
<dbReference type="AlphaFoldDB" id="A0A1D2MWD5"/>
<feature type="compositionally biased region" description="Polar residues" evidence="1">
    <location>
        <begin position="236"/>
        <end position="250"/>
    </location>
</feature>
<dbReference type="PANTHER" id="PTHR15871">
    <property type="entry name" value="PH DOMAIN-CONTAINING PROTEIN"/>
    <property type="match status" value="1"/>
</dbReference>
<feature type="compositionally biased region" description="Polar residues" evidence="1">
    <location>
        <begin position="307"/>
        <end position="317"/>
    </location>
</feature>
<feature type="region of interest" description="Disordered" evidence="1">
    <location>
        <begin position="307"/>
        <end position="360"/>
    </location>
</feature>
<gene>
    <name evidence="3" type="ORF">Ocin01_09310</name>
</gene>
<feature type="compositionally biased region" description="Polar residues" evidence="1">
    <location>
        <begin position="282"/>
        <end position="291"/>
    </location>
</feature>
<feature type="compositionally biased region" description="Low complexity" evidence="1">
    <location>
        <begin position="326"/>
        <end position="360"/>
    </location>
</feature>
<dbReference type="InterPro" id="IPR043448">
    <property type="entry name" value="PKHO1/2"/>
</dbReference>
<protein>
    <submittedName>
        <fullName evidence="3">Pleckstrin y domain-containing family O member 2</fullName>
    </submittedName>
</protein>